<comment type="caution">
    <text evidence="1">The sequence shown here is derived from an EMBL/GenBank/DDBJ whole genome shotgun (WGS) entry which is preliminary data.</text>
</comment>
<gene>
    <name evidence="1" type="ORF">SDC9_188381</name>
</gene>
<dbReference type="EMBL" id="VSSQ01097509">
    <property type="protein sequence ID" value="MPN40841.1"/>
    <property type="molecule type" value="Genomic_DNA"/>
</dbReference>
<name>A0A645HP61_9ZZZZ</name>
<reference evidence="1" key="1">
    <citation type="submission" date="2019-08" db="EMBL/GenBank/DDBJ databases">
        <authorList>
            <person name="Kucharzyk K."/>
            <person name="Murdoch R.W."/>
            <person name="Higgins S."/>
            <person name="Loffler F."/>
        </authorList>
    </citation>
    <scope>NUCLEOTIDE SEQUENCE</scope>
</reference>
<dbReference type="AlphaFoldDB" id="A0A645HP61"/>
<proteinExistence type="predicted"/>
<accession>A0A645HP61</accession>
<sequence>MRIFGFGIEKRVKISKDITVTTIEPKTKLGYMLNFNAEQSKKDIMLGYFDAKRVLYGLYGETYYIDRTWTEKEAYDVLSTLVTGYFERLGKKVSVRKLNEEVLRRMAKEVGAKEDYYDVFIKYIEKAAEYFKIPYFEIMTDEKIYNRVCAARKNSGKKSVPRMFGFLPVE</sequence>
<protein>
    <submittedName>
        <fullName evidence="1">Uncharacterized protein</fullName>
    </submittedName>
</protein>
<organism evidence="1">
    <name type="scientific">bioreactor metagenome</name>
    <dbReference type="NCBI Taxonomy" id="1076179"/>
    <lineage>
        <taxon>unclassified sequences</taxon>
        <taxon>metagenomes</taxon>
        <taxon>ecological metagenomes</taxon>
    </lineage>
</organism>
<evidence type="ECO:0000313" key="1">
    <source>
        <dbReference type="EMBL" id="MPN40841.1"/>
    </source>
</evidence>